<keyword evidence="5" id="KW-0675">Receptor</keyword>
<dbReference type="OrthoDB" id="6244967at2759"/>
<evidence type="ECO:0000256" key="2">
    <source>
        <dbReference type="PROSITE-ProRule" id="PRU00076"/>
    </source>
</evidence>
<accession>A0A2G8K8S7</accession>
<feature type="domain" description="EGF-like" evidence="3">
    <location>
        <begin position="91"/>
        <end position="122"/>
    </location>
</feature>
<protein>
    <submittedName>
        <fullName evidence="5">Putative tie-like receptor tyrosine kinase</fullName>
    </submittedName>
</protein>
<dbReference type="PROSITE" id="PS00022">
    <property type="entry name" value="EGF_1"/>
    <property type="match status" value="3"/>
</dbReference>
<dbReference type="SUPFAM" id="SSF48726">
    <property type="entry name" value="Immunoglobulin"/>
    <property type="match status" value="2"/>
</dbReference>
<dbReference type="InterPro" id="IPR036116">
    <property type="entry name" value="FN3_sf"/>
</dbReference>
<dbReference type="InterPro" id="IPR013111">
    <property type="entry name" value="EGF_extracell"/>
</dbReference>
<keyword evidence="2" id="KW-0245">EGF-like domain</keyword>
<dbReference type="FunFam" id="2.170.300.10:FF:000003">
    <property type="entry name" value="tyrosine-protein kinase receptor Tie-1 isoform X1"/>
    <property type="match status" value="1"/>
</dbReference>
<dbReference type="CDD" id="cd00054">
    <property type="entry name" value="EGF_CA"/>
    <property type="match status" value="2"/>
</dbReference>
<evidence type="ECO:0000259" key="4">
    <source>
        <dbReference type="PROSITE" id="PS50853"/>
    </source>
</evidence>
<evidence type="ECO:0000256" key="1">
    <source>
        <dbReference type="ARBA" id="ARBA00023157"/>
    </source>
</evidence>
<keyword evidence="1 2" id="KW-1015">Disulfide bond</keyword>
<sequence>MTVSIGDQVVIEMTFTNRDFGEVSWKKDDVVLPKDTTSTRARSTIYTIMSASTSDAGIYYAHFDQHPYLGGFTRVIVRECPARFWAPPDCSESCLDCMHGGICDTITGMCICPPGFMGNLCEKACGSNVYGPECNHYCQADSCRSMQFCLPDPYGCSCATGWAGSTCEVECPDGLYGANCNESCECQNGGSCERHVGCICPDEWTGIHCHRPTISKKQFMNWSVRVFMCNAIQVYHLIANPDPVPPNINRTIDDSDQSSIRWHLTPFGIDGNWDFACSIDYRGSTYTHNLTVTAIGGPFPEIKTFHNVEANRDTTSSMECRVVTTAGVEMDVKLRNEQGDLIPHSRHAPGSRSSYYLFHIDALDENEGVYTCVATSQSGQTERDATFNVLDPPVPARAPSLITNSNGNVNLYLNTIPFVGDGPLEEIFVQYKLSTSQTWSTTGSLNPSTTSYRLENLNDETQYEVRVVLNPVGQAFDRINIYYHSVDQYVFEVVEVNDVSATSYVLRGLQQYQIYKVQVKLMKCGYVGPAGNILQRRTKEGAPGPVRELHVHPVTYASVSITWQRPQNENGIIRYYNISAARAPPGTNLSDVVVERADANEISYLMTNLKAATDYVISIRAVSTLTGPVVTQEVTTKEWVPFAAPTNIRFESSETTLNFTFDEIIESERNGVIEMYEAKLQDPTVTSIAVPPITQNFTQMSVMFDKLTPGRQYTFNVRGWTAVGPGVWSADAISSTMPGNAISV</sequence>
<evidence type="ECO:0000313" key="5">
    <source>
        <dbReference type="EMBL" id="PIK44380.1"/>
    </source>
</evidence>
<proteinExistence type="predicted"/>
<dbReference type="SMART" id="SM00181">
    <property type="entry name" value="EGF"/>
    <property type="match status" value="3"/>
</dbReference>
<evidence type="ECO:0000313" key="6">
    <source>
        <dbReference type="Proteomes" id="UP000230750"/>
    </source>
</evidence>
<dbReference type="Proteomes" id="UP000230750">
    <property type="component" value="Unassembled WGS sequence"/>
</dbReference>
<dbReference type="GO" id="GO:0016301">
    <property type="term" value="F:kinase activity"/>
    <property type="evidence" value="ECO:0007669"/>
    <property type="project" value="UniProtKB-KW"/>
</dbReference>
<reference evidence="5 6" key="1">
    <citation type="journal article" date="2017" name="PLoS Biol.">
        <title>The sea cucumber genome provides insights into morphological evolution and visceral regeneration.</title>
        <authorList>
            <person name="Zhang X."/>
            <person name="Sun L."/>
            <person name="Yuan J."/>
            <person name="Sun Y."/>
            <person name="Gao Y."/>
            <person name="Zhang L."/>
            <person name="Li S."/>
            <person name="Dai H."/>
            <person name="Hamel J.F."/>
            <person name="Liu C."/>
            <person name="Yu Y."/>
            <person name="Liu S."/>
            <person name="Lin W."/>
            <person name="Guo K."/>
            <person name="Jin S."/>
            <person name="Xu P."/>
            <person name="Storey K.B."/>
            <person name="Huan P."/>
            <person name="Zhang T."/>
            <person name="Zhou Y."/>
            <person name="Zhang J."/>
            <person name="Lin C."/>
            <person name="Li X."/>
            <person name="Xing L."/>
            <person name="Huo D."/>
            <person name="Sun M."/>
            <person name="Wang L."/>
            <person name="Mercier A."/>
            <person name="Li F."/>
            <person name="Yang H."/>
            <person name="Xiang J."/>
        </authorList>
    </citation>
    <scope>NUCLEOTIDE SEQUENCE [LARGE SCALE GENOMIC DNA]</scope>
    <source>
        <strain evidence="5">Shaxun</strain>
        <tissue evidence="5">Muscle</tissue>
    </source>
</reference>
<comment type="caution">
    <text evidence="5">The sequence shown here is derived from an EMBL/GenBank/DDBJ whole genome shotgun (WGS) entry which is preliminary data.</text>
</comment>
<dbReference type="InterPro" id="IPR003599">
    <property type="entry name" value="Ig_sub"/>
</dbReference>
<evidence type="ECO:0000259" key="3">
    <source>
        <dbReference type="PROSITE" id="PS50026"/>
    </source>
</evidence>
<dbReference type="SUPFAM" id="SSF49265">
    <property type="entry name" value="Fibronectin type III"/>
    <property type="match status" value="3"/>
</dbReference>
<gene>
    <name evidence="5" type="ORF">BSL78_18774</name>
</gene>
<dbReference type="PANTHER" id="PTHR26391:SF18">
    <property type="entry name" value="PROTEIN KINASE RECEPTOR TIE-1, PUTATIVE-RELATED"/>
    <property type="match status" value="1"/>
</dbReference>
<dbReference type="SMART" id="SM00060">
    <property type="entry name" value="FN3"/>
    <property type="match status" value="3"/>
</dbReference>
<dbReference type="Gene3D" id="2.170.300.10">
    <property type="entry name" value="Tie2 ligand-binding domain superfamily"/>
    <property type="match status" value="1"/>
</dbReference>
<comment type="caution">
    <text evidence="2">Lacks conserved residue(s) required for the propagation of feature annotation.</text>
</comment>
<dbReference type="EMBL" id="MRZV01000780">
    <property type="protein sequence ID" value="PIK44380.1"/>
    <property type="molecule type" value="Genomic_DNA"/>
</dbReference>
<dbReference type="STRING" id="307972.A0A2G8K8S7"/>
<keyword evidence="5" id="KW-0418">Kinase</keyword>
<dbReference type="PROSITE" id="PS50853">
    <property type="entry name" value="FN3"/>
    <property type="match status" value="3"/>
</dbReference>
<keyword evidence="6" id="KW-1185">Reference proteome</keyword>
<dbReference type="Gene3D" id="2.60.40.10">
    <property type="entry name" value="Immunoglobulins"/>
    <property type="match status" value="6"/>
</dbReference>
<feature type="domain" description="Fibronectin type-III" evidence="4">
    <location>
        <begin position="395"/>
        <end position="489"/>
    </location>
</feature>
<dbReference type="InterPro" id="IPR003961">
    <property type="entry name" value="FN3_dom"/>
</dbReference>
<feature type="domain" description="Fibronectin type-III" evidence="4">
    <location>
        <begin position="545"/>
        <end position="639"/>
    </location>
</feature>
<organism evidence="5 6">
    <name type="scientific">Stichopus japonicus</name>
    <name type="common">Sea cucumber</name>
    <dbReference type="NCBI Taxonomy" id="307972"/>
    <lineage>
        <taxon>Eukaryota</taxon>
        <taxon>Metazoa</taxon>
        <taxon>Echinodermata</taxon>
        <taxon>Eleutherozoa</taxon>
        <taxon>Echinozoa</taxon>
        <taxon>Holothuroidea</taxon>
        <taxon>Aspidochirotacea</taxon>
        <taxon>Aspidochirotida</taxon>
        <taxon>Stichopodidae</taxon>
        <taxon>Apostichopus</taxon>
    </lineage>
</organism>
<dbReference type="Pfam" id="PF07974">
    <property type="entry name" value="EGF_2"/>
    <property type="match status" value="1"/>
</dbReference>
<name>A0A2G8K8S7_STIJA</name>
<dbReference type="Pfam" id="PF00041">
    <property type="entry name" value="fn3"/>
    <property type="match status" value="2"/>
</dbReference>
<dbReference type="InterPro" id="IPR013783">
    <property type="entry name" value="Ig-like_fold"/>
</dbReference>
<dbReference type="InterPro" id="IPR000742">
    <property type="entry name" value="EGF"/>
</dbReference>
<feature type="domain" description="Fibronectin type-III" evidence="4">
    <location>
        <begin position="644"/>
        <end position="739"/>
    </location>
</feature>
<feature type="disulfide bond" evidence="2">
    <location>
        <begin position="200"/>
        <end position="209"/>
    </location>
</feature>
<dbReference type="SMART" id="SM00409">
    <property type="entry name" value="IG"/>
    <property type="match status" value="2"/>
</dbReference>
<keyword evidence="5" id="KW-0808">Transferase</keyword>
<dbReference type="CDD" id="cd00063">
    <property type="entry name" value="FN3"/>
    <property type="match status" value="4"/>
</dbReference>
<dbReference type="AlphaFoldDB" id="A0A2G8K8S7"/>
<feature type="domain" description="EGF-like" evidence="3">
    <location>
        <begin position="181"/>
        <end position="210"/>
    </location>
</feature>
<dbReference type="PANTHER" id="PTHR26391">
    <property type="entry name" value="INACTIVE TYROSINE-PROTEIN KINASE 7"/>
    <property type="match status" value="1"/>
</dbReference>
<dbReference type="InterPro" id="IPR036179">
    <property type="entry name" value="Ig-like_dom_sf"/>
</dbReference>
<dbReference type="PROSITE" id="PS50026">
    <property type="entry name" value="EGF_3"/>
    <property type="match status" value="2"/>
</dbReference>
<feature type="disulfide bond" evidence="2">
    <location>
        <begin position="112"/>
        <end position="121"/>
    </location>
</feature>